<gene>
    <name evidence="1" type="ORF">B9N49_00320</name>
</gene>
<dbReference type="EMBL" id="NDYC01000004">
    <property type="protein sequence ID" value="OXZ29101.1"/>
    <property type="molecule type" value="Genomic_DNA"/>
</dbReference>
<sequence>MRILYAIKNMEICINSVGARIEHFKIDDVNMIDDLKICIPNYGVDKTFRYPTDGLFVDEEYDVVSKSEDMCVLRCVSEGFESFVVYQFTNDSVSVNVNVINNSDHTIKMNPAVVIDWKNNLEGQNIVSEISGYKLESTSDFVDGNCSYYVSNLNRDSVGSKFALKSGEKCSISAKIRIVS</sequence>
<accession>A0A233V9N4</accession>
<dbReference type="RefSeq" id="WP_094205047.1">
    <property type="nucleotide sequence ID" value="NZ_NDYC01000004.1"/>
</dbReference>
<organism evidence="1 2">
    <name type="scientific">Finegoldia magna</name>
    <name type="common">Peptostreptococcus magnus</name>
    <dbReference type="NCBI Taxonomy" id="1260"/>
    <lineage>
        <taxon>Bacteria</taxon>
        <taxon>Bacillati</taxon>
        <taxon>Bacillota</taxon>
        <taxon>Tissierellia</taxon>
        <taxon>Tissierellales</taxon>
        <taxon>Peptoniphilaceae</taxon>
        <taxon>Finegoldia</taxon>
    </lineage>
</organism>
<dbReference type="Proteomes" id="UP000215413">
    <property type="component" value="Unassembled WGS sequence"/>
</dbReference>
<proteinExistence type="predicted"/>
<reference evidence="2" key="1">
    <citation type="submission" date="2017-04" db="EMBL/GenBank/DDBJ databases">
        <title>Finegoldia magna isolated from orthopedic joint implant-associated infections.</title>
        <authorList>
            <person name="Bjorklund S."/>
            <person name="Bruggemann H."/>
            <person name="Jensen A."/>
            <person name="Hellmark B."/>
            <person name="Soderquist B."/>
        </authorList>
    </citation>
    <scope>NUCLEOTIDE SEQUENCE [LARGE SCALE GENOMIC DNA]</scope>
    <source>
        <strain evidence="2">CCUG 54800</strain>
    </source>
</reference>
<evidence type="ECO:0000313" key="1">
    <source>
        <dbReference type="EMBL" id="OXZ29101.1"/>
    </source>
</evidence>
<name>A0A233V9N4_FINMA</name>
<comment type="caution">
    <text evidence="1">The sequence shown here is derived from an EMBL/GenBank/DDBJ whole genome shotgun (WGS) entry which is preliminary data.</text>
</comment>
<evidence type="ECO:0000313" key="2">
    <source>
        <dbReference type="Proteomes" id="UP000215413"/>
    </source>
</evidence>
<protein>
    <submittedName>
        <fullName evidence="1">Uncharacterized protein</fullName>
    </submittedName>
</protein>
<dbReference type="AlphaFoldDB" id="A0A233V9N4"/>